<dbReference type="InterPro" id="IPR035647">
    <property type="entry name" value="EFG_III/V"/>
</dbReference>
<dbReference type="GO" id="GO:0003924">
    <property type="term" value="F:GTPase activity"/>
    <property type="evidence" value="ECO:0007669"/>
    <property type="project" value="TreeGrafter"/>
</dbReference>
<dbReference type="Gene3D" id="3.30.230.10">
    <property type="match status" value="1"/>
</dbReference>
<evidence type="ECO:0000256" key="2">
    <source>
        <dbReference type="ARBA" id="ARBA00022917"/>
    </source>
</evidence>
<keyword evidence="7" id="KW-1185">Reference proteome</keyword>
<comment type="caution">
    <text evidence="6">The sequence shown here is derived from an EMBL/GenBank/DDBJ whole genome shotgun (WGS) entry which is preliminary data.</text>
</comment>
<dbReference type="Gene3D" id="3.30.70.870">
    <property type="entry name" value="Elongation Factor G (Translational Gtpase), domain 3"/>
    <property type="match status" value="1"/>
</dbReference>
<dbReference type="SUPFAM" id="SSF50447">
    <property type="entry name" value="Translation proteins"/>
    <property type="match status" value="1"/>
</dbReference>
<dbReference type="InterPro" id="IPR009022">
    <property type="entry name" value="EFG_III"/>
</dbReference>
<organism evidence="6 7">
    <name type="scientific">Racocetra fulgida</name>
    <dbReference type="NCBI Taxonomy" id="60492"/>
    <lineage>
        <taxon>Eukaryota</taxon>
        <taxon>Fungi</taxon>
        <taxon>Fungi incertae sedis</taxon>
        <taxon>Mucoromycota</taxon>
        <taxon>Glomeromycotina</taxon>
        <taxon>Glomeromycetes</taxon>
        <taxon>Diversisporales</taxon>
        <taxon>Gigasporaceae</taxon>
        <taxon>Racocetra</taxon>
    </lineage>
</organism>
<dbReference type="Gene3D" id="2.40.30.10">
    <property type="entry name" value="Translation factors"/>
    <property type="match status" value="1"/>
</dbReference>
<dbReference type="GO" id="GO:0032790">
    <property type="term" value="P:ribosome disassembly"/>
    <property type="evidence" value="ECO:0007669"/>
    <property type="project" value="TreeGrafter"/>
</dbReference>
<feature type="domain" description="Translation elongation factor EFG/EF2" evidence="5">
    <location>
        <begin position="144"/>
        <end position="291"/>
    </location>
</feature>
<proteinExistence type="predicted"/>
<evidence type="ECO:0000313" key="6">
    <source>
        <dbReference type="EMBL" id="CAG8661722.1"/>
    </source>
</evidence>
<dbReference type="SUPFAM" id="SSF54980">
    <property type="entry name" value="EF-G C-terminal domain-like"/>
    <property type="match status" value="2"/>
</dbReference>
<dbReference type="GO" id="GO:0032543">
    <property type="term" value="P:mitochondrial translation"/>
    <property type="evidence" value="ECO:0007669"/>
    <property type="project" value="TreeGrafter"/>
</dbReference>
<evidence type="ECO:0000256" key="1">
    <source>
        <dbReference type="ARBA" id="ARBA00022741"/>
    </source>
</evidence>
<keyword evidence="1" id="KW-0547">Nucleotide-binding</keyword>
<dbReference type="PANTHER" id="PTHR43261">
    <property type="entry name" value="TRANSLATION ELONGATION FACTOR G-RELATED"/>
    <property type="match status" value="1"/>
</dbReference>
<dbReference type="SMART" id="SM00838">
    <property type="entry name" value="EFG_C"/>
    <property type="match status" value="1"/>
</dbReference>
<dbReference type="Pfam" id="PF00679">
    <property type="entry name" value="EFG_C"/>
    <property type="match status" value="2"/>
</dbReference>
<dbReference type="EMBL" id="CAJVPZ010014920">
    <property type="protein sequence ID" value="CAG8661722.1"/>
    <property type="molecule type" value="Genomic_DNA"/>
</dbReference>
<dbReference type="InterPro" id="IPR009000">
    <property type="entry name" value="Transl_B-barrel_sf"/>
</dbReference>
<keyword evidence="3" id="KW-0342">GTP-binding</keyword>
<keyword evidence="2" id="KW-0648">Protein biosynthesis</keyword>
<gene>
    <name evidence="6" type="ORF">RFULGI_LOCUS8875</name>
</gene>
<name>A0A9N9E7V6_9GLOM</name>
<dbReference type="SMART" id="SM00889">
    <property type="entry name" value="EFG_IV"/>
    <property type="match status" value="1"/>
</dbReference>
<dbReference type="OrthoDB" id="2406080at2759"/>
<dbReference type="InterPro" id="IPR035649">
    <property type="entry name" value="EFG_V"/>
</dbReference>
<protein>
    <submittedName>
        <fullName evidence="6">4169_t:CDS:1</fullName>
    </submittedName>
</protein>
<dbReference type="Pfam" id="PF03764">
    <property type="entry name" value="EFG_IV"/>
    <property type="match status" value="1"/>
</dbReference>
<dbReference type="AlphaFoldDB" id="A0A9N9E7V6"/>
<dbReference type="CDD" id="cd03713">
    <property type="entry name" value="EFG_mtEFG_C"/>
    <property type="match status" value="1"/>
</dbReference>
<dbReference type="InterPro" id="IPR020568">
    <property type="entry name" value="Ribosomal_Su5_D2-typ_SF"/>
</dbReference>
<dbReference type="GO" id="GO:0005739">
    <property type="term" value="C:mitochondrion"/>
    <property type="evidence" value="ECO:0007669"/>
    <property type="project" value="TreeGrafter"/>
</dbReference>
<accession>A0A9N9E7V6</accession>
<dbReference type="InterPro" id="IPR041095">
    <property type="entry name" value="EFG_II"/>
</dbReference>
<evidence type="ECO:0000256" key="3">
    <source>
        <dbReference type="ARBA" id="ARBA00023134"/>
    </source>
</evidence>
<dbReference type="InterPro" id="IPR005517">
    <property type="entry name" value="Transl_elong_EFG/EF2_IV"/>
</dbReference>
<dbReference type="InterPro" id="IPR014721">
    <property type="entry name" value="Ribsml_uS5_D2-typ_fold_subgr"/>
</dbReference>
<dbReference type="GO" id="GO:0005525">
    <property type="term" value="F:GTP binding"/>
    <property type="evidence" value="ECO:0007669"/>
    <property type="project" value="UniProtKB-KW"/>
</dbReference>
<sequence>MTLYNTNTCHKERVNKLLQMYANDVEEIPLIKAGNIGVIIGLKETRTGDTLIQFNDSRKSLRLQNIDIPAPVFFRVVEATGISEEKPLEEALKNILREDPSLHVYIDPDSGQTLISGMGELHLEIVKDRLLNDFKVKANLGKMRISYRETVVTEKIDHTYLHEREIMGKRVRAQISLTITPLHENDQGSSKEGGNRITLNLTKKTILLDELDQSINSQETNELVKLSIEEISNAVYTGIISGLYRGPMHGFPITGLSINVHSLRLFGAESTKIAISTCASKALTDALKGRNLVLLEPLMYVNIDVPEEYLGIVLGDLTGTRRGNVFALETSESAFDNFDHNIEIYVPSDSTLVSSNNDTMVSPKRVIRAHVPLSTMLGYSSSLRSLTGGTASFDMRIHSFGIMSDDRAKAVIREMQGGF</sequence>
<dbReference type="InterPro" id="IPR000640">
    <property type="entry name" value="EFG_V-like"/>
</dbReference>
<evidence type="ECO:0000259" key="4">
    <source>
        <dbReference type="SMART" id="SM00838"/>
    </source>
</evidence>
<dbReference type="Pfam" id="PF14492">
    <property type="entry name" value="EFG_III"/>
    <property type="match status" value="1"/>
</dbReference>
<evidence type="ECO:0000259" key="5">
    <source>
        <dbReference type="SMART" id="SM00889"/>
    </source>
</evidence>
<reference evidence="6" key="1">
    <citation type="submission" date="2021-06" db="EMBL/GenBank/DDBJ databases">
        <authorList>
            <person name="Kallberg Y."/>
            <person name="Tangrot J."/>
            <person name="Rosling A."/>
        </authorList>
    </citation>
    <scope>NUCLEOTIDE SEQUENCE</scope>
    <source>
        <strain evidence="6">IN212</strain>
    </source>
</reference>
<feature type="domain" description="Elongation factor EFG" evidence="4">
    <location>
        <begin position="293"/>
        <end position="411"/>
    </location>
</feature>
<dbReference type="Gene3D" id="3.30.70.240">
    <property type="match status" value="1"/>
</dbReference>
<dbReference type="Proteomes" id="UP000789396">
    <property type="component" value="Unassembled WGS sequence"/>
</dbReference>
<dbReference type="CDD" id="cd16262">
    <property type="entry name" value="EFG_III"/>
    <property type="match status" value="1"/>
</dbReference>
<evidence type="ECO:0000313" key="7">
    <source>
        <dbReference type="Proteomes" id="UP000789396"/>
    </source>
</evidence>
<dbReference type="PANTHER" id="PTHR43261:SF1">
    <property type="entry name" value="RIBOSOME-RELEASING FACTOR 2, MITOCHONDRIAL"/>
    <property type="match status" value="1"/>
</dbReference>
<dbReference type="SUPFAM" id="SSF54211">
    <property type="entry name" value="Ribosomal protein S5 domain 2-like"/>
    <property type="match status" value="1"/>
</dbReference>